<dbReference type="Gene3D" id="3.30.470.20">
    <property type="entry name" value="ATP-grasp fold, B domain"/>
    <property type="match status" value="1"/>
</dbReference>
<dbReference type="RefSeq" id="WP_345709037.1">
    <property type="nucleotide sequence ID" value="NZ_BAABKV010000001.1"/>
</dbReference>
<dbReference type="SUPFAM" id="SSF56059">
    <property type="entry name" value="Glutathione synthetase ATP-binding domain-like"/>
    <property type="match status" value="1"/>
</dbReference>
<protein>
    <submittedName>
        <fullName evidence="3">RimK family alpha-L-glutamate ligase</fullName>
    </submittedName>
</protein>
<comment type="caution">
    <text evidence="3">The sequence shown here is derived from an EMBL/GenBank/DDBJ whole genome shotgun (WGS) entry which is preliminary data.</text>
</comment>
<name>A0ABW2G1K1_9ACTN</name>
<reference evidence="4" key="1">
    <citation type="journal article" date="2019" name="Int. J. Syst. Evol. Microbiol.">
        <title>The Global Catalogue of Microorganisms (GCM) 10K type strain sequencing project: providing services to taxonomists for standard genome sequencing and annotation.</title>
        <authorList>
            <consortium name="The Broad Institute Genomics Platform"/>
            <consortium name="The Broad Institute Genome Sequencing Center for Infectious Disease"/>
            <person name="Wu L."/>
            <person name="Ma J."/>
        </authorList>
    </citation>
    <scope>NUCLEOTIDE SEQUENCE [LARGE SCALE GENOMIC DNA]</scope>
    <source>
        <strain evidence="4">CGMCC 1.12859</strain>
    </source>
</reference>
<evidence type="ECO:0000313" key="4">
    <source>
        <dbReference type="Proteomes" id="UP001596435"/>
    </source>
</evidence>
<dbReference type="GO" id="GO:0016874">
    <property type="term" value="F:ligase activity"/>
    <property type="evidence" value="ECO:0007669"/>
    <property type="project" value="UniProtKB-KW"/>
</dbReference>
<feature type="region of interest" description="Disordered" evidence="1">
    <location>
        <begin position="183"/>
        <end position="208"/>
    </location>
</feature>
<keyword evidence="4" id="KW-1185">Reference proteome</keyword>
<evidence type="ECO:0000313" key="3">
    <source>
        <dbReference type="EMBL" id="MFC7183365.1"/>
    </source>
</evidence>
<gene>
    <name evidence="3" type="ORF">ACFQMG_27845</name>
</gene>
<accession>A0ABW2G1K1</accession>
<dbReference type="InterPro" id="IPR013651">
    <property type="entry name" value="ATP-grasp_RimK-type"/>
</dbReference>
<sequence>MSGTRPLTVTLLTADPEHPLLAAATGLLRASGHRVEPLHPAAPAPPAARPDVCLLKARTRQALALAGRLAEQGVPVVNSVAATAFCQDRQQMADFALAVGLPFAPTRPADLATLTVTDPVVVKSRHSRRGDLVAAATSTAQIRELAARWPDEPVVVQPLAPNDGWDRKLWVVDGTVFAERRRSELADQDTLPGGAPGTGASARRPLPPADLPADWRELVLATGELFALDVYGVDILEVEGAPLIVDVNAFPGIRGQDGAPRALADLAVSTATGGRLREPARA</sequence>
<dbReference type="Proteomes" id="UP001596435">
    <property type="component" value="Unassembled WGS sequence"/>
</dbReference>
<evidence type="ECO:0000256" key="1">
    <source>
        <dbReference type="SAM" id="MobiDB-lite"/>
    </source>
</evidence>
<evidence type="ECO:0000259" key="2">
    <source>
        <dbReference type="Pfam" id="PF08443"/>
    </source>
</evidence>
<keyword evidence="3" id="KW-0436">Ligase</keyword>
<dbReference type="EMBL" id="JBHTAJ010000066">
    <property type="protein sequence ID" value="MFC7183365.1"/>
    <property type="molecule type" value="Genomic_DNA"/>
</dbReference>
<feature type="domain" description="ATP-grasp fold RimK-type" evidence="2">
    <location>
        <begin position="116"/>
        <end position="255"/>
    </location>
</feature>
<dbReference type="Pfam" id="PF08443">
    <property type="entry name" value="RimK"/>
    <property type="match status" value="1"/>
</dbReference>
<proteinExistence type="predicted"/>
<organism evidence="3 4">
    <name type="scientific">Kitasatospora paranensis</name>
    <dbReference type="NCBI Taxonomy" id="258053"/>
    <lineage>
        <taxon>Bacteria</taxon>
        <taxon>Bacillati</taxon>
        <taxon>Actinomycetota</taxon>
        <taxon>Actinomycetes</taxon>
        <taxon>Kitasatosporales</taxon>
        <taxon>Streptomycetaceae</taxon>
        <taxon>Kitasatospora</taxon>
    </lineage>
</organism>